<evidence type="ECO:0000313" key="3">
    <source>
        <dbReference type="Proteomes" id="UP001165289"/>
    </source>
</evidence>
<evidence type="ECO:0000256" key="1">
    <source>
        <dbReference type="SAM" id="Phobius"/>
    </source>
</evidence>
<keyword evidence="3" id="KW-1185">Reference proteome</keyword>
<feature type="transmembrane region" description="Helical" evidence="1">
    <location>
        <begin position="191"/>
        <end position="209"/>
    </location>
</feature>
<gene>
    <name evidence="2" type="ORF">LOD99_15282</name>
</gene>
<accession>A0AAV7KBD9</accession>
<dbReference type="AlphaFoldDB" id="A0AAV7KBD9"/>
<name>A0AAV7KBD9_9METZ</name>
<reference evidence="2 3" key="1">
    <citation type="journal article" date="2023" name="BMC Biol.">
        <title>The compact genome of the sponge Oopsacas minuta (Hexactinellida) is lacking key metazoan core genes.</title>
        <authorList>
            <person name="Santini S."/>
            <person name="Schenkelaars Q."/>
            <person name="Jourda C."/>
            <person name="Duchesne M."/>
            <person name="Belahbib H."/>
            <person name="Rocher C."/>
            <person name="Selva M."/>
            <person name="Riesgo A."/>
            <person name="Vervoort M."/>
            <person name="Leys S.P."/>
            <person name="Kodjabachian L."/>
            <person name="Le Bivic A."/>
            <person name="Borchiellini C."/>
            <person name="Claverie J.M."/>
            <person name="Renard E."/>
        </authorList>
    </citation>
    <scope>NUCLEOTIDE SEQUENCE [LARGE SCALE GENOMIC DNA]</scope>
    <source>
        <strain evidence="2">SPO-2</strain>
    </source>
</reference>
<keyword evidence="1" id="KW-0472">Membrane</keyword>
<keyword evidence="1" id="KW-1133">Transmembrane helix</keyword>
<feature type="transmembrane region" description="Helical" evidence="1">
    <location>
        <begin position="116"/>
        <end position="137"/>
    </location>
</feature>
<protein>
    <recommendedName>
        <fullName evidence="4">Gustatory receptor</fullName>
    </recommendedName>
</protein>
<feature type="transmembrane region" description="Helical" evidence="1">
    <location>
        <begin position="251"/>
        <end position="268"/>
    </location>
</feature>
<keyword evidence="1" id="KW-0812">Transmembrane</keyword>
<feature type="transmembrane region" description="Helical" evidence="1">
    <location>
        <begin position="27"/>
        <end position="51"/>
    </location>
</feature>
<feature type="transmembrane region" description="Helical" evidence="1">
    <location>
        <begin position="83"/>
        <end position="104"/>
    </location>
</feature>
<sequence length="318" mass="37965">MKQVPFQEYRRIDLYNIMKNLQTKNMVCNFILILIGLELLKHTLYFCGFAYRIVSLTPIRFEINQEAEVIVWNVTREMLSMSVIVQLMIVPTVSIILRILPLAYYNYPYRDIVKRWSVYIVYRSAVYLMLSHVPFIWNTIPNYFRFCIYLTDWVMYWYYARRFYLVLKGRRIEAIWHSTPEDYREKTQVQFQFLFTSILFGITSATLIIKAFSEILLTTIVLVLELRWTLDFEGFTFEIDSPYLDASAHNTIHVIFTYIFYIGFYGFAILHQVLYNLIYLGVFVIVINNILVRCRDFRSINKSIAPIIAIYHSTLKNS</sequence>
<dbReference type="EMBL" id="JAKMXF010000088">
    <property type="protein sequence ID" value="KAI6658482.1"/>
    <property type="molecule type" value="Genomic_DNA"/>
</dbReference>
<organism evidence="2 3">
    <name type="scientific">Oopsacas minuta</name>
    <dbReference type="NCBI Taxonomy" id="111878"/>
    <lineage>
        <taxon>Eukaryota</taxon>
        <taxon>Metazoa</taxon>
        <taxon>Porifera</taxon>
        <taxon>Hexactinellida</taxon>
        <taxon>Hexasterophora</taxon>
        <taxon>Lyssacinosida</taxon>
        <taxon>Leucopsacidae</taxon>
        <taxon>Oopsacas</taxon>
    </lineage>
</organism>
<comment type="caution">
    <text evidence="2">The sequence shown here is derived from an EMBL/GenBank/DDBJ whole genome shotgun (WGS) entry which is preliminary data.</text>
</comment>
<proteinExistence type="predicted"/>
<evidence type="ECO:0008006" key="4">
    <source>
        <dbReference type="Google" id="ProtNLM"/>
    </source>
</evidence>
<evidence type="ECO:0000313" key="2">
    <source>
        <dbReference type="EMBL" id="KAI6658482.1"/>
    </source>
</evidence>
<dbReference type="Proteomes" id="UP001165289">
    <property type="component" value="Unassembled WGS sequence"/>
</dbReference>
<feature type="transmembrane region" description="Helical" evidence="1">
    <location>
        <begin position="274"/>
        <end position="292"/>
    </location>
</feature>